<feature type="chain" id="PRO_5026662459" evidence="2">
    <location>
        <begin position="22"/>
        <end position="417"/>
    </location>
</feature>
<feature type="compositionally biased region" description="Polar residues" evidence="1">
    <location>
        <begin position="358"/>
        <end position="375"/>
    </location>
</feature>
<evidence type="ECO:0000256" key="1">
    <source>
        <dbReference type="SAM" id="MobiDB-lite"/>
    </source>
</evidence>
<proteinExistence type="predicted"/>
<dbReference type="Proteomes" id="UP000504634">
    <property type="component" value="Unplaced"/>
</dbReference>
<dbReference type="AlphaFoldDB" id="A0A6J2U0A9"/>
<feature type="region of interest" description="Disordered" evidence="1">
    <location>
        <begin position="349"/>
        <end position="375"/>
    </location>
</feature>
<evidence type="ECO:0000313" key="3">
    <source>
        <dbReference type="Proteomes" id="UP000504634"/>
    </source>
</evidence>
<organism evidence="3 4">
    <name type="scientific">Drosophila lebanonensis</name>
    <name type="common">Fruit fly</name>
    <name type="synonym">Scaptodrosophila lebanonensis</name>
    <dbReference type="NCBI Taxonomy" id="7225"/>
    <lineage>
        <taxon>Eukaryota</taxon>
        <taxon>Metazoa</taxon>
        <taxon>Ecdysozoa</taxon>
        <taxon>Arthropoda</taxon>
        <taxon>Hexapoda</taxon>
        <taxon>Insecta</taxon>
        <taxon>Pterygota</taxon>
        <taxon>Neoptera</taxon>
        <taxon>Endopterygota</taxon>
        <taxon>Diptera</taxon>
        <taxon>Brachycera</taxon>
        <taxon>Muscomorpha</taxon>
        <taxon>Ephydroidea</taxon>
        <taxon>Drosophilidae</taxon>
        <taxon>Scaptodrosophila</taxon>
    </lineage>
</organism>
<gene>
    <name evidence="4" type="primary">LOC115629133</name>
</gene>
<evidence type="ECO:0000313" key="4">
    <source>
        <dbReference type="RefSeq" id="XP_030381335.1"/>
    </source>
</evidence>
<feature type="region of interest" description="Disordered" evidence="1">
    <location>
        <begin position="170"/>
        <end position="208"/>
    </location>
</feature>
<dbReference type="OrthoDB" id="1734063at2759"/>
<keyword evidence="2" id="KW-0732">Signal</keyword>
<feature type="region of interest" description="Disordered" evidence="1">
    <location>
        <begin position="241"/>
        <end position="274"/>
    </location>
</feature>
<evidence type="ECO:0000256" key="2">
    <source>
        <dbReference type="SAM" id="SignalP"/>
    </source>
</evidence>
<feature type="compositionally biased region" description="Basic and acidic residues" evidence="1">
    <location>
        <begin position="190"/>
        <end position="208"/>
    </location>
</feature>
<dbReference type="GeneID" id="115629133"/>
<feature type="signal peptide" evidence="2">
    <location>
        <begin position="1"/>
        <end position="21"/>
    </location>
</feature>
<name>A0A6J2U0A9_DROLE</name>
<dbReference type="RefSeq" id="XP_030381335.1">
    <property type="nucleotide sequence ID" value="XM_030525475.1"/>
</dbReference>
<feature type="region of interest" description="Disordered" evidence="1">
    <location>
        <begin position="313"/>
        <end position="333"/>
    </location>
</feature>
<accession>A0A6J2U0A9</accession>
<feature type="compositionally biased region" description="Acidic residues" evidence="1">
    <location>
        <begin position="85"/>
        <end position="97"/>
    </location>
</feature>
<sequence>MFAPLTLMVGLLLCLAGSSHGTGYNEGINYWEAFAPGKLLQRLDSLTQVDNITNGGETNASRLLPAKRHTNATSSKETAHRKADEYEDHDVELDSDDVADHAEEIDSHSGEVSREVHDGDDGDDYERNYEQFVRQYFDRVHDSNGEDDGSKELDVSLHSGSVEKEFPAQLQTDYDYESAPYASTVKKTKQREEGRDRDRDRAQDRDQQHCKRILRHGQLCTICRELRNNEISETCSYSHEGEPQRYAYGSGTQYKRYRDDSVDSEGDNDEARSLQRPMAIESSLCVRSLHKQRVCYECKDSDGEKMRRCYNAHEDAVPPRTPPSKPLRKSHNAEQRIYKRTVTYAYDEHASDHENDGKSSTARPTPLATSKNYNPNLFGTGAVAGAVARNIRIIPMKRQRHRRTVVKVLRTNRRSGI</sequence>
<reference evidence="4" key="1">
    <citation type="submission" date="2025-08" db="UniProtKB">
        <authorList>
            <consortium name="RefSeq"/>
        </authorList>
    </citation>
    <scope>IDENTIFICATION</scope>
    <source>
        <strain evidence="4">11010-0011.00</strain>
        <tissue evidence="4">Whole body</tissue>
    </source>
</reference>
<feature type="compositionally biased region" description="Basic and acidic residues" evidence="1">
    <location>
        <begin position="98"/>
        <end position="125"/>
    </location>
</feature>
<keyword evidence="3" id="KW-1185">Reference proteome</keyword>
<protein>
    <submittedName>
        <fullName evidence="4">Uncharacterized protein LOC115629133</fullName>
    </submittedName>
</protein>
<feature type="region of interest" description="Disordered" evidence="1">
    <location>
        <begin position="54"/>
        <end position="125"/>
    </location>
</feature>